<dbReference type="AlphaFoldDB" id="A0A4U1EI53"/>
<evidence type="ECO:0008006" key="4">
    <source>
        <dbReference type="Google" id="ProtNLM"/>
    </source>
</evidence>
<dbReference type="PANTHER" id="PTHR48407:SF1">
    <property type="entry name" value="CRANIOFACIAL DEVELOPMENT PROTEIN 1"/>
    <property type="match status" value="1"/>
</dbReference>
<evidence type="ECO:0000313" key="2">
    <source>
        <dbReference type="EMBL" id="TKC35969.1"/>
    </source>
</evidence>
<dbReference type="PANTHER" id="PTHR48407">
    <property type="entry name" value="CRANIOFACIAL DEVELOPMENT PROTEIN 1"/>
    <property type="match status" value="1"/>
</dbReference>
<dbReference type="Proteomes" id="UP000308365">
    <property type="component" value="Unassembled WGS sequence"/>
</dbReference>
<accession>A0A4U1EI53</accession>
<evidence type="ECO:0000256" key="1">
    <source>
        <dbReference type="SAM" id="MobiDB-lite"/>
    </source>
</evidence>
<dbReference type="InterPro" id="IPR027124">
    <property type="entry name" value="Swc5/CFDP1/2"/>
</dbReference>
<gene>
    <name evidence="2" type="ORF">EI555_004139</name>
</gene>
<feature type="compositionally biased region" description="Basic residues" evidence="1">
    <location>
        <begin position="86"/>
        <end position="103"/>
    </location>
</feature>
<sequence>MGLYSSKVCFINELSDAIPQRALPLGVAAAALSAPRLSDLEEFDSEDFSTSEEDEDYVSSGGEYSEDDVNDLVKEDEVDGEETQKTKGRKRKAQSILARKRKQGSLSLEKDKKDASEESGGSSSEEEDVAAEQEKGIESEDTRKKKEDELWASFLNDVGLKSKVPPCTQVKRGEEAEETSSSKLLVKAEELEKPKETEKVKITKVFDFAGEVRVTKEVDATSKEAKSFFKQNAKEKSLG</sequence>
<reference evidence="3" key="1">
    <citation type="journal article" date="2019" name="IScience">
        <title>Narwhal Genome Reveals Long-Term Low Genetic Diversity despite Current Large Abundance Size.</title>
        <authorList>
            <person name="Westbury M.V."/>
            <person name="Petersen B."/>
            <person name="Garde E."/>
            <person name="Heide-Jorgensen M.P."/>
            <person name="Lorenzen E.D."/>
        </authorList>
    </citation>
    <scope>NUCLEOTIDE SEQUENCE [LARGE SCALE GENOMIC DNA]</scope>
</reference>
<comment type="caution">
    <text evidence="2">The sequence shown here is derived from an EMBL/GenBank/DDBJ whole genome shotgun (WGS) entry which is preliminary data.</text>
</comment>
<feature type="compositionally biased region" description="Acidic residues" evidence="1">
    <location>
        <begin position="40"/>
        <end position="57"/>
    </location>
</feature>
<organism evidence="2 3">
    <name type="scientific">Monodon monoceros</name>
    <name type="common">Narwhal</name>
    <name type="synonym">Ceratodon monodon</name>
    <dbReference type="NCBI Taxonomy" id="40151"/>
    <lineage>
        <taxon>Eukaryota</taxon>
        <taxon>Metazoa</taxon>
        <taxon>Chordata</taxon>
        <taxon>Craniata</taxon>
        <taxon>Vertebrata</taxon>
        <taxon>Euteleostomi</taxon>
        <taxon>Mammalia</taxon>
        <taxon>Eutheria</taxon>
        <taxon>Laurasiatheria</taxon>
        <taxon>Artiodactyla</taxon>
        <taxon>Whippomorpha</taxon>
        <taxon>Cetacea</taxon>
        <taxon>Odontoceti</taxon>
        <taxon>Monodontidae</taxon>
        <taxon>Monodon</taxon>
    </lineage>
</organism>
<proteinExistence type="predicted"/>
<evidence type="ECO:0000313" key="3">
    <source>
        <dbReference type="Proteomes" id="UP000308365"/>
    </source>
</evidence>
<feature type="compositionally biased region" description="Basic and acidic residues" evidence="1">
    <location>
        <begin position="132"/>
        <end position="148"/>
    </location>
</feature>
<protein>
    <recommendedName>
        <fullName evidence="4">Craniofacial development protein 1</fullName>
    </recommendedName>
</protein>
<dbReference type="GO" id="GO:0000812">
    <property type="term" value="C:Swr1 complex"/>
    <property type="evidence" value="ECO:0007669"/>
    <property type="project" value="TreeGrafter"/>
</dbReference>
<feature type="region of interest" description="Disordered" evidence="1">
    <location>
        <begin position="162"/>
        <end position="182"/>
    </location>
</feature>
<dbReference type="EMBL" id="RWIC01001397">
    <property type="protein sequence ID" value="TKC35969.1"/>
    <property type="molecule type" value="Genomic_DNA"/>
</dbReference>
<feature type="compositionally biased region" description="Acidic residues" evidence="1">
    <location>
        <begin position="64"/>
        <end position="81"/>
    </location>
</feature>
<feature type="region of interest" description="Disordered" evidence="1">
    <location>
        <begin position="36"/>
        <end position="148"/>
    </location>
</feature>
<name>A0A4U1EI53_MONMO</name>